<protein>
    <submittedName>
        <fullName evidence="2">Str. FM013</fullName>
    </submittedName>
</protein>
<dbReference type="EMBL" id="HG793160">
    <property type="protein sequence ID" value="CRL28347.1"/>
    <property type="molecule type" value="Genomic_DNA"/>
</dbReference>
<organism evidence="2 3">
    <name type="scientific">Penicillium camemberti (strain FM 013)</name>
    <dbReference type="NCBI Taxonomy" id="1429867"/>
    <lineage>
        <taxon>Eukaryota</taxon>
        <taxon>Fungi</taxon>
        <taxon>Dikarya</taxon>
        <taxon>Ascomycota</taxon>
        <taxon>Pezizomycotina</taxon>
        <taxon>Eurotiomycetes</taxon>
        <taxon>Eurotiomycetidae</taxon>
        <taxon>Eurotiales</taxon>
        <taxon>Aspergillaceae</taxon>
        <taxon>Penicillium</taxon>
    </lineage>
</organism>
<evidence type="ECO:0000313" key="3">
    <source>
        <dbReference type="Proteomes" id="UP000053732"/>
    </source>
</evidence>
<name>A0A0G4PPL9_PENC3</name>
<feature type="region of interest" description="Disordered" evidence="1">
    <location>
        <begin position="199"/>
        <end position="218"/>
    </location>
</feature>
<reference evidence="2 3" key="1">
    <citation type="journal article" date="2014" name="Nat. Commun.">
        <title>Multiple recent horizontal transfers of a large genomic region in cheese making fungi.</title>
        <authorList>
            <person name="Cheeseman K."/>
            <person name="Ropars J."/>
            <person name="Renault P."/>
            <person name="Dupont J."/>
            <person name="Gouzy J."/>
            <person name="Branca A."/>
            <person name="Abraham A.L."/>
            <person name="Ceppi M."/>
            <person name="Conseiller E."/>
            <person name="Debuchy R."/>
            <person name="Malagnac F."/>
            <person name="Goarin A."/>
            <person name="Silar P."/>
            <person name="Lacoste S."/>
            <person name="Sallet E."/>
            <person name="Bensimon A."/>
            <person name="Giraud T."/>
            <person name="Brygoo Y."/>
        </authorList>
    </citation>
    <scope>NUCLEOTIDE SEQUENCE [LARGE SCALE GENOMIC DNA]</scope>
    <source>
        <strain evidence="3">FM 013</strain>
    </source>
</reference>
<feature type="compositionally biased region" description="Polar residues" evidence="1">
    <location>
        <begin position="119"/>
        <end position="134"/>
    </location>
</feature>
<proteinExistence type="predicted"/>
<gene>
    <name evidence="2" type="ORF">PCAMFM013_S027g000036</name>
</gene>
<keyword evidence="3" id="KW-1185">Reference proteome</keyword>
<feature type="compositionally biased region" description="Basic and acidic residues" evidence="1">
    <location>
        <begin position="135"/>
        <end position="146"/>
    </location>
</feature>
<accession>A0A0G4PPL9</accession>
<dbReference type="AlphaFoldDB" id="A0A0G4PPL9"/>
<sequence>MNKNPAAYALIYQTKAKKDLAYTRLQDLEGFTERNCGETHDFPDASFIDTELYEAAWDIRTEMRSEGCMSYCTDIEDYGETKPKDWDWDRFDLGPFSTIRSLQFTILRDKERPNESDDTPSANTRGRNPPVNASDTRKDEEMREAQDANSNPMSSDGDLYIATDSDSDSERSRLKINTKYLKEGSGESGGFTRHIKEFSGESAAVPQTSEQIKSERES</sequence>
<dbReference type="Proteomes" id="UP000053732">
    <property type="component" value="Unassembled WGS sequence"/>
</dbReference>
<evidence type="ECO:0000313" key="2">
    <source>
        <dbReference type="EMBL" id="CRL28347.1"/>
    </source>
</evidence>
<feature type="region of interest" description="Disordered" evidence="1">
    <location>
        <begin position="107"/>
        <end position="172"/>
    </location>
</feature>
<evidence type="ECO:0000256" key="1">
    <source>
        <dbReference type="SAM" id="MobiDB-lite"/>
    </source>
</evidence>